<evidence type="ECO:0000256" key="1">
    <source>
        <dbReference type="SAM" id="MobiDB-lite"/>
    </source>
</evidence>
<dbReference type="EMBL" id="JAUJWV010000001">
    <property type="protein sequence ID" value="MDN7240806.1"/>
    <property type="molecule type" value="Genomic_DNA"/>
</dbReference>
<comment type="caution">
    <text evidence="2">The sequence shown here is derived from an EMBL/GenBank/DDBJ whole genome shotgun (WGS) entry which is preliminary data.</text>
</comment>
<protein>
    <submittedName>
        <fullName evidence="2">Uncharacterized protein</fullName>
    </submittedName>
</protein>
<feature type="compositionally biased region" description="Basic residues" evidence="1">
    <location>
        <begin position="36"/>
        <end position="54"/>
    </location>
</feature>
<dbReference type="RefSeq" id="WP_301722704.1">
    <property type="nucleotide sequence ID" value="NZ_JAUJWV010000001.1"/>
</dbReference>
<name>A0ABT8MYT6_9BACL</name>
<dbReference type="Proteomes" id="UP001172055">
    <property type="component" value="Unassembled WGS sequence"/>
</dbReference>
<accession>A0ABT8MYT6</accession>
<reference evidence="2 3" key="1">
    <citation type="submission" date="2023-06" db="EMBL/GenBank/DDBJ databases">
        <title>Novel species in genus Planococcus.</title>
        <authorList>
            <person name="Ning S."/>
        </authorList>
    </citation>
    <scope>NUCLEOTIDE SEQUENCE [LARGE SCALE GENOMIC DNA]</scope>
    <source>
        <strain evidence="2 3">N028</strain>
    </source>
</reference>
<gene>
    <name evidence="2" type="ORF">QWY14_03345</name>
</gene>
<feature type="compositionally biased region" description="Polar residues" evidence="1">
    <location>
        <begin position="1"/>
        <end position="13"/>
    </location>
</feature>
<evidence type="ECO:0000313" key="3">
    <source>
        <dbReference type="Proteomes" id="UP001172055"/>
    </source>
</evidence>
<evidence type="ECO:0000313" key="2">
    <source>
        <dbReference type="EMBL" id="MDN7240806.1"/>
    </source>
</evidence>
<feature type="region of interest" description="Disordered" evidence="1">
    <location>
        <begin position="1"/>
        <end position="54"/>
    </location>
</feature>
<keyword evidence="3" id="KW-1185">Reference proteome</keyword>
<sequence length="54" mass="5651">MGESSSTNLFATKQRSDAGAMVFSAGQRDSRDPGVAKRRSGSARARGKRPPGAK</sequence>
<proteinExistence type="predicted"/>
<organism evidence="2 3">
    <name type="scientific">Planococcus shixiaomingii</name>
    <dbReference type="NCBI Taxonomy" id="3058393"/>
    <lineage>
        <taxon>Bacteria</taxon>
        <taxon>Bacillati</taxon>
        <taxon>Bacillota</taxon>
        <taxon>Bacilli</taxon>
        <taxon>Bacillales</taxon>
        <taxon>Caryophanaceae</taxon>
        <taxon>Planococcus</taxon>
    </lineage>
</organism>